<feature type="compositionally biased region" description="Basic and acidic residues" evidence="1">
    <location>
        <begin position="43"/>
        <end position="57"/>
    </location>
</feature>
<proteinExistence type="predicted"/>
<sequence length="69" mass="7439">RARYDEERRDQGDARAGRGRSAAAEVNSGLSTETSGGITFETGRAERKSKTYSEMRGGDPSSVTKGKKN</sequence>
<accession>A0A9D2NXQ9</accession>
<protein>
    <submittedName>
        <fullName evidence="2">Uncharacterized protein</fullName>
    </submittedName>
</protein>
<reference evidence="2" key="1">
    <citation type="journal article" date="2021" name="PeerJ">
        <title>Extensive microbial diversity within the chicken gut microbiome revealed by metagenomics and culture.</title>
        <authorList>
            <person name="Gilroy R."/>
            <person name="Ravi A."/>
            <person name="Getino M."/>
            <person name="Pursley I."/>
            <person name="Horton D.L."/>
            <person name="Alikhan N.F."/>
            <person name="Baker D."/>
            <person name="Gharbi K."/>
            <person name="Hall N."/>
            <person name="Watson M."/>
            <person name="Adriaenssens E.M."/>
            <person name="Foster-Nyarko E."/>
            <person name="Jarju S."/>
            <person name="Secka A."/>
            <person name="Antonio M."/>
            <person name="Oren A."/>
            <person name="Chaudhuri R.R."/>
            <person name="La Ragione R."/>
            <person name="Hildebrand F."/>
            <person name="Pallen M.J."/>
        </authorList>
    </citation>
    <scope>NUCLEOTIDE SEQUENCE</scope>
    <source>
        <strain evidence="2">ChiGjej1B1-1692</strain>
    </source>
</reference>
<name>A0A9D2NXQ9_9FIRM</name>
<dbReference type="EMBL" id="DWWK01000170">
    <property type="protein sequence ID" value="HJC39476.1"/>
    <property type="molecule type" value="Genomic_DNA"/>
</dbReference>
<organism evidence="2 3">
    <name type="scientific">Candidatus Mediterraneibacter faecigallinarum</name>
    <dbReference type="NCBI Taxonomy" id="2838669"/>
    <lineage>
        <taxon>Bacteria</taxon>
        <taxon>Bacillati</taxon>
        <taxon>Bacillota</taxon>
        <taxon>Clostridia</taxon>
        <taxon>Lachnospirales</taxon>
        <taxon>Lachnospiraceae</taxon>
        <taxon>Mediterraneibacter</taxon>
    </lineage>
</organism>
<feature type="region of interest" description="Disordered" evidence="1">
    <location>
        <begin position="1"/>
        <end position="69"/>
    </location>
</feature>
<evidence type="ECO:0000256" key="1">
    <source>
        <dbReference type="SAM" id="MobiDB-lite"/>
    </source>
</evidence>
<reference evidence="2" key="2">
    <citation type="submission" date="2021-04" db="EMBL/GenBank/DDBJ databases">
        <authorList>
            <person name="Gilroy R."/>
        </authorList>
    </citation>
    <scope>NUCLEOTIDE SEQUENCE</scope>
    <source>
        <strain evidence="2">ChiGjej1B1-1692</strain>
    </source>
</reference>
<gene>
    <name evidence="2" type="ORF">H9757_10530</name>
</gene>
<dbReference type="Proteomes" id="UP000823894">
    <property type="component" value="Unassembled WGS sequence"/>
</dbReference>
<evidence type="ECO:0000313" key="2">
    <source>
        <dbReference type="EMBL" id="HJC39476.1"/>
    </source>
</evidence>
<feature type="compositionally biased region" description="Polar residues" evidence="1">
    <location>
        <begin position="28"/>
        <end position="37"/>
    </location>
</feature>
<dbReference type="AlphaFoldDB" id="A0A9D2NXQ9"/>
<feature type="compositionally biased region" description="Basic and acidic residues" evidence="1">
    <location>
        <begin position="1"/>
        <end position="16"/>
    </location>
</feature>
<comment type="caution">
    <text evidence="2">The sequence shown here is derived from an EMBL/GenBank/DDBJ whole genome shotgun (WGS) entry which is preliminary data.</text>
</comment>
<evidence type="ECO:0000313" key="3">
    <source>
        <dbReference type="Proteomes" id="UP000823894"/>
    </source>
</evidence>
<feature type="non-terminal residue" evidence="2">
    <location>
        <position position="1"/>
    </location>
</feature>